<organism evidence="2 3">
    <name type="scientific">Cyphellophora attinorum</name>
    <dbReference type="NCBI Taxonomy" id="1664694"/>
    <lineage>
        <taxon>Eukaryota</taxon>
        <taxon>Fungi</taxon>
        <taxon>Dikarya</taxon>
        <taxon>Ascomycota</taxon>
        <taxon>Pezizomycotina</taxon>
        <taxon>Eurotiomycetes</taxon>
        <taxon>Chaetothyriomycetidae</taxon>
        <taxon>Chaetothyriales</taxon>
        <taxon>Cyphellophoraceae</taxon>
        <taxon>Cyphellophora</taxon>
    </lineage>
</organism>
<dbReference type="Proteomes" id="UP000038010">
    <property type="component" value="Unassembled WGS sequence"/>
</dbReference>
<dbReference type="EMBL" id="LFJN01000003">
    <property type="protein sequence ID" value="KPI44395.1"/>
    <property type="molecule type" value="Genomic_DNA"/>
</dbReference>
<evidence type="ECO:0000313" key="2">
    <source>
        <dbReference type="EMBL" id="KPI44395.1"/>
    </source>
</evidence>
<keyword evidence="1" id="KW-1133">Transmembrane helix</keyword>
<evidence type="ECO:0000256" key="1">
    <source>
        <dbReference type="SAM" id="Phobius"/>
    </source>
</evidence>
<evidence type="ECO:0000313" key="3">
    <source>
        <dbReference type="Proteomes" id="UP000038010"/>
    </source>
</evidence>
<name>A0A0N1HFZ6_9EURO</name>
<dbReference type="GeneID" id="28740607"/>
<feature type="transmembrane region" description="Helical" evidence="1">
    <location>
        <begin position="199"/>
        <end position="218"/>
    </location>
</feature>
<accession>A0A0N1HFZ6</accession>
<keyword evidence="1" id="KW-0812">Transmembrane</keyword>
<dbReference type="AlphaFoldDB" id="A0A0N1HFZ6"/>
<reference evidence="2 3" key="1">
    <citation type="submission" date="2015-06" db="EMBL/GenBank/DDBJ databases">
        <title>Draft genome of the ant-associated black yeast Phialophora attae CBS 131958.</title>
        <authorList>
            <person name="Moreno L.F."/>
            <person name="Stielow B.J."/>
            <person name="de Hoog S."/>
            <person name="Vicente V.A."/>
            <person name="Weiss V.A."/>
            <person name="de Vries M."/>
            <person name="Cruz L.M."/>
            <person name="Souza E.M."/>
        </authorList>
    </citation>
    <scope>NUCLEOTIDE SEQUENCE [LARGE SCALE GENOMIC DNA]</scope>
    <source>
        <strain evidence="2 3">CBS 131958</strain>
    </source>
</reference>
<comment type="caution">
    <text evidence="2">The sequence shown here is derived from an EMBL/GenBank/DDBJ whole genome shotgun (WGS) entry which is preliminary data.</text>
</comment>
<sequence>MTNAQSKPIHPYSATIAKARDEALARGDEYYTIAAGVDQLNCIAAEATAQGDIVEDVDYHPDSTKTCQPNIHHIQTPRPTVEDDEDCPQLIDTNLSQTNTQHDRTPGSGPALSNFDKIALQLGELAQHNVTPTPFPSDTGIVPPEDAFRTLVNMYRQCKRLVDNGASAEDVKKLTALMMVIWERSYGPIFHAGLRVCRIKLTTAILALVGAALIVSLWRL</sequence>
<proteinExistence type="predicted"/>
<protein>
    <submittedName>
        <fullName evidence="2">Uncharacterized protein</fullName>
    </submittedName>
</protein>
<dbReference type="VEuPathDB" id="FungiDB:AB675_8292"/>
<gene>
    <name evidence="2" type="ORF">AB675_8292</name>
</gene>
<dbReference type="RefSeq" id="XP_018004358.1">
    <property type="nucleotide sequence ID" value="XM_018148727.1"/>
</dbReference>
<keyword evidence="1" id="KW-0472">Membrane</keyword>
<keyword evidence="3" id="KW-1185">Reference proteome</keyword>